<accession>A0A8T8TE10</accession>
<proteinExistence type="predicted"/>
<gene>
    <name evidence="2" type="ORF">A4X13_0g1357</name>
</gene>
<name>A0A8T8TE10_9BASI</name>
<evidence type="ECO:0000256" key="1">
    <source>
        <dbReference type="SAM" id="MobiDB-lite"/>
    </source>
</evidence>
<dbReference type="EMBL" id="LWDF02000052">
    <property type="protein sequence ID" value="KAE8258930.1"/>
    <property type="molecule type" value="Genomic_DNA"/>
</dbReference>
<reference evidence="2" key="1">
    <citation type="submission" date="2016-04" db="EMBL/GenBank/DDBJ databases">
        <authorList>
            <person name="Nguyen H.D."/>
            <person name="Samba Siva P."/>
            <person name="Cullis J."/>
            <person name="Levesque C.A."/>
            <person name="Hambleton S."/>
        </authorList>
    </citation>
    <scope>NUCLEOTIDE SEQUENCE</scope>
    <source>
        <strain evidence="2">DAOMC 236416</strain>
    </source>
</reference>
<dbReference type="PANTHER" id="PTHR12097">
    <property type="entry name" value="SPLICING FACTOR 3B, SUBUNIT 1-RELATED"/>
    <property type="match status" value="1"/>
</dbReference>
<reference evidence="2" key="2">
    <citation type="journal article" date="2019" name="IMA Fungus">
        <title>Genome sequencing and comparison of five Tilletia species to identify candidate genes for the detection of regulated species infecting wheat.</title>
        <authorList>
            <person name="Nguyen H.D.T."/>
            <person name="Sultana T."/>
            <person name="Kesanakurti P."/>
            <person name="Hambleton S."/>
        </authorList>
    </citation>
    <scope>NUCLEOTIDE SEQUENCE</scope>
    <source>
        <strain evidence="2">DAOMC 236416</strain>
    </source>
</reference>
<dbReference type="AlphaFoldDB" id="A0A8T8TE10"/>
<dbReference type="GO" id="GO:0000245">
    <property type="term" value="P:spliceosomal complex assembly"/>
    <property type="evidence" value="ECO:0007669"/>
    <property type="project" value="InterPro"/>
</dbReference>
<comment type="caution">
    <text evidence="2">The sequence shown here is derived from an EMBL/GenBank/DDBJ whole genome shotgun (WGS) entry which is preliminary data.</text>
</comment>
<sequence>MGKEGGHACEVLSPYASGDQDVPNLKGDESSRRDKLPHGLLVNGWRLLPSVERSRRSRIESSWIDSGPLRLGNKNAKTRQQAADLVTKLAGVIRHCGEDALLSKLGVGLFEQLREEFPEALACKISVISGCIAKAIGPQNVLQVQLAGAGTPKSCVLYRHDCHCCRNMFAFTTIPHTLQEHRTPELNVRNSC</sequence>
<feature type="region of interest" description="Disordered" evidence="1">
    <location>
        <begin position="1"/>
        <end position="35"/>
    </location>
</feature>
<dbReference type="GO" id="GO:0003729">
    <property type="term" value="F:mRNA binding"/>
    <property type="evidence" value="ECO:0007669"/>
    <property type="project" value="InterPro"/>
</dbReference>
<dbReference type="Proteomes" id="UP000077521">
    <property type="component" value="Unassembled WGS sequence"/>
</dbReference>
<evidence type="ECO:0000313" key="3">
    <source>
        <dbReference type="Proteomes" id="UP000077521"/>
    </source>
</evidence>
<dbReference type="InterPro" id="IPR038737">
    <property type="entry name" value="SF3b_su1-like"/>
</dbReference>
<evidence type="ECO:0000313" key="2">
    <source>
        <dbReference type="EMBL" id="KAE8258930.1"/>
    </source>
</evidence>
<protein>
    <submittedName>
        <fullName evidence="2">Uncharacterized protein</fullName>
    </submittedName>
</protein>
<organism evidence="2 3">
    <name type="scientific">Tilletia indica</name>
    <dbReference type="NCBI Taxonomy" id="43049"/>
    <lineage>
        <taxon>Eukaryota</taxon>
        <taxon>Fungi</taxon>
        <taxon>Dikarya</taxon>
        <taxon>Basidiomycota</taxon>
        <taxon>Ustilaginomycotina</taxon>
        <taxon>Exobasidiomycetes</taxon>
        <taxon>Tilletiales</taxon>
        <taxon>Tilletiaceae</taxon>
        <taxon>Tilletia</taxon>
    </lineage>
</organism>
<feature type="compositionally biased region" description="Basic and acidic residues" evidence="1">
    <location>
        <begin position="26"/>
        <end position="35"/>
    </location>
</feature>
<keyword evidence="3" id="KW-1185">Reference proteome</keyword>